<sequence length="213" mass="23100">PYLRALAAAAKLTRKARKITLFQPTMVYSTHCLSDLLSDSFLSLLGSSRVRVFHLLFLENLQITLAFSPAINPATLLPVPSSSNTPSHFCPEAVEALCSPRSGVLDQALTDPKLILFVDGSSLIDRLGNCQEAYAVVTSTKTVEVIHLSMGTSSQKAELIALTKVLQIAKPKALFHFLEPLFDPMHLQACILKVQSSCQTCAKVNPQGALQIP</sequence>
<dbReference type="InterPro" id="IPR012337">
    <property type="entry name" value="RNaseH-like_sf"/>
</dbReference>
<reference evidence="1 2" key="1">
    <citation type="submission" date="2016-06" db="EMBL/GenBank/DDBJ databases">
        <title>The Draft Genome Sequence and Annotation of the Desert Woodrat Neotoma lepida.</title>
        <authorList>
            <person name="Campbell M."/>
            <person name="Oakeson K.F."/>
            <person name="Yandell M."/>
            <person name="Halpert J.R."/>
            <person name="Dearing D."/>
        </authorList>
    </citation>
    <scope>NUCLEOTIDE SEQUENCE [LARGE SCALE GENOMIC DNA]</scope>
    <source>
        <strain evidence="1">417</strain>
        <tissue evidence="1">Liver</tissue>
    </source>
</reference>
<evidence type="ECO:0000313" key="1">
    <source>
        <dbReference type="EMBL" id="OBS81856.1"/>
    </source>
</evidence>
<dbReference type="Gene3D" id="3.30.420.10">
    <property type="entry name" value="Ribonuclease H-like superfamily/Ribonuclease H"/>
    <property type="match status" value="1"/>
</dbReference>
<organism evidence="1 2">
    <name type="scientific">Neotoma lepida</name>
    <name type="common">Desert woodrat</name>
    <dbReference type="NCBI Taxonomy" id="56216"/>
    <lineage>
        <taxon>Eukaryota</taxon>
        <taxon>Metazoa</taxon>
        <taxon>Chordata</taxon>
        <taxon>Craniata</taxon>
        <taxon>Vertebrata</taxon>
        <taxon>Euteleostomi</taxon>
        <taxon>Mammalia</taxon>
        <taxon>Eutheria</taxon>
        <taxon>Euarchontoglires</taxon>
        <taxon>Glires</taxon>
        <taxon>Rodentia</taxon>
        <taxon>Myomorpha</taxon>
        <taxon>Muroidea</taxon>
        <taxon>Cricetidae</taxon>
        <taxon>Neotominae</taxon>
        <taxon>Neotoma</taxon>
    </lineage>
</organism>
<dbReference type="OrthoDB" id="9893755at2759"/>
<name>A0A1A6HUD9_NEOLE</name>
<accession>A0A1A6HUD9</accession>
<keyword evidence="2" id="KW-1185">Reference proteome</keyword>
<gene>
    <name evidence="1" type="ORF">A6R68_24154</name>
</gene>
<protein>
    <recommendedName>
        <fullName evidence="3">RNase H type-1 domain-containing protein</fullName>
    </recommendedName>
</protein>
<evidence type="ECO:0008006" key="3">
    <source>
        <dbReference type="Google" id="ProtNLM"/>
    </source>
</evidence>
<dbReference type="SUPFAM" id="SSF53098">
    <property type="entry name" value="Ribonuclease H-like"/>
    <property type="match status" value="1"/>
</dbReference>
<dbReference type="InterPro" id="IPR036397">
    <property type="entry name" value="RNaseH_sf"/>
</dbReference>
<comment type="caution">
    <text evidence="1">The sequence shown here is derived from an EMBL/GenBank/DDBJ whole genome shotgun (WGS) entry which is preliminary data.</text>
</comment>
<evidence type="ECO:0000313" key="2">
    <source>
        <dbReference type="Proteomes" id="UP000092124"/>
    </source>
</evidence>
<dbReference type="STRING" id="56216.A0A1A6HUD9"/>
<feature type="non-terminal residue" evidence="1">
    <location>
        <position position="1"/>
    </location>
</feature>
<dbReference type="GO" id="GO:0003676">
    <property type="term" value="F:nucleic acid binding"/>
    <property type="evidence" value="ECO:0007669"/>
    <property type="project" value="InterPro"/>
</dbReference>
<dbReference type="AlphaFoldDB" id="A0A1A6HUD9"/>
<dbReference type="EMBL" id="LZPO01008931">
    <property type="protein sequence ID" value="OBS81856.1"/>
    <property type="molecule type" value="Genomic_DNA"/>
</dbReference>
<proteinExistence type="predicted"/>
<dbReference type="Proteomes" id="UP000092124">
    <property type="component" value="Unassembled WGS sequence"/>
</dbReference>